<feature type="domain" description="HTH tetR-type" evidence="5">
    <location>
        <begin position="12"/>
        <end position="72"/>
    </location>
</feature>
<dbReference type="InterPro" id="IPR023772">
    <property type="entry name" value="DNA-bd_HTH_TetR-type_CS"/>
</dbReference>
<keyword evidence="7" id="KW-1185">Reference proteome</keyword>
<dbReference type="PROSITE" id="PS50977">
    <property type="entry name" value="HTH_TETR_2"/>
    <property type="match status" value="1"/>
</dbReference>
<dbReference type="GO" id="GO:0003700">
    <property type="term" value="F:DNA-binding transcription factor activity"/>
    <property type="evidence" value="ECO:0007669"/>
    <property type="project" value="TreeGrafter"/>
</dbReference>
<dbReference type="RefSeq" id="WP_068923574.1">
    <property type="nucleotide sequence ID" value="NZ_BMQP01000064.1"/>
</dbReference>
<dbReference type="Proteomes" id="UP000655044">
    <property type="component" value="Unassembled WGS sequence"/>
</dbReference>
<evidence type="ECO:0000313" key="7">
    <source>
        <dbReference type="Proteomes" id="UP000655044"/>
    </source>
</evidence>
<dbReference type="OrthoDB" id="4543698at2"/>
<dbReference type="EMBL" id="BOOI01000095">
    <property type="protein sequence ID" value="GIH88947.1"/>
    <property type="molecule type" value="Genomic_DNA"/>
</dbReference>
<protein>
    <submittedName>
        <fullName evidence="6">TetR family transcriptional regulator</fullName>
    </submittedName>
</protein>
<dbReference type="Gene3D" id="1.10.10.60">
    <property type="entry name" value="Homeodomain-like"/>
    <property type="match status" value="1"/>
</dbReference>
<dbReference type="SUPFAM" id="SSF48498">
    <property type="entry name" value="Tetracyclin repressor-like, C-terminal domain"/>
    <property type="match status" value="1"/>
</dbReference>
<dbReference type="PRINTS" id="PR00455">
    <property type="entry name" value="HTHTETR"/>
</dbReference>
<keyword evidence="2 4" id="KW-0238">DNA-binding</keyword>
<dbReference type="InterPro" id="IPR050109">
    <property type="entry name" value="HTH-type_TetR-like_transc_reg"/>
</dbReference>
<feature type="DNA-binding region" description="H-T-H motif" evidence="4">
    <location>
        <begin position="35"/>
        <end position="54"/>
    </location>
</feature>
<dbReference type="SUPFAM" id="SSF46689">
    <property type="entry name" value="Homeodomain-like"/>
    <property type="match status" value="1"/>
</dbReference>
<dbReference type="PANTHER" id="PTHR30055">
    <property type="entry name" value="HTH-TYPE TRANSCRIPTIONAL REGULATOR RUTR"/>
    <property type="match status" value="1"/>
</dbReference>
<organism evidence="6 7">
    <name type="scientific">Planobispora rosea</name>
    <dbReference type="NCBI Taxonomy" id="35762"/>
    <lineage>
        <taxon>Bacteria</taxon>
        <taxon>Bacillati</taxon>
        <taxon>Actinomycetota</taxon>
        <taxon>Actinomycetes</taxon>
        <taxon>Streptosporangiales</taxon>
        <taxon>Streptosporangiaceae</taxon>
        <taxon>Planobispora</taxon>
    </lineage>
</organism>
<proteinExistence type="predicted"/>
<dbReference type="GO" id="GO:0000976">
    <property type="term" value="F:transcription cis-regulatory region binding"/>
    <property type="evidence" value="ECO:0007669"/>
    <property type="project" value="TreeGrafter"/>
</dbReference>
<dbReference type="Pfam" id="PF00440">
    <property type="entry name" value="TetR_N"/>
    <property type="match status" value="1"/>
</dbReference>
<gene>
    <name evidence="6" type="ORF">Pro02_73550</name>
</gene>
<evidence type="ECO:0000256" key="3">
    <source>
        <dbReference type="ARBA" id="ARBA00023163"/>
    </source>
</evidence>
<reference evidence="6" key="1">
    <citation type="submission" date="2021-01" db="EMBL/GenBank/DDBJ databases">
        <title>Whole genome shotgun sequence of Planobispora rosea NBRC 15558.</title>
        <authorList>
            <person name="Komaki H."/>
            <person name="Tamura T."/>
        </authorList>
    </citation>
    <scope>NUCLEOTIDE SEQUENCE</scope>
    <source>
        <strain evidence="6">NBRC 15558</strain>
    </source>
</reference>
<evidence type="ECO:0000256" key="2">
    <source>
        <dbReference type="ARBA" id="ARBA00023125"/>
    </source>
</evidence>
<dbReference type="PROSITE" id="PS01081">
    <property type="entry name" value="HTH_TETR_1"/>
    <property type="match status" value="1"/>
</dbReference>
<dbReference type="InterPro" id="IPR009057">
    <property type="entry name" value="Homeodomain-like_sf"/>
</dbReference>
<dbReference type="InterPro" id="IPR011075">
    <property type="entry name" value="TetR_C"/>
</dbReference>
<dbReference type="PANTHER" id="PTHR30055:SF148">
    <property type="entry name" value="TETR-FAMILY TRANSCRIPTIONAL REGULATOR"/>
    <property type="match status" value="1"/>
</dbReference>
<evidence type="ECO:0000259" key="5">
    <source>
        <dbReference type="PROSITE" id="PS50977"/>
    </source>
</evidence>
<evidence type="ECO:0000256" key="4">
    <source>
        <dbReference type="PROSITE-ProRule" id="PRU00335"/>
    </source>
</evidence>
<dbReference type="Gene3D" id="1.10.357.10">
    <property type="entry name" value="Tetracycline Repressor, domain 2"/>
    <property type="match status" value="1"/>
</dbReference>
<dbReference type="AlphaFoldDB" id="A0A8J3SA90"/>
<evidence type="ECO:0000256" key="1">
    <source>
        <dbReference type="ARBA" id="ARBA00023015"/>
    </source>
</evidence>
<comment type="caution">
    <text evidence="6">The sequence shown here is derived from an EMBL/GenBank/DDBJ whole genome shotgun (WGS) entry which is preliminary data.</text>
</comment>
<keyword evidence="1" id="KW-0805">Transcription regulation</keyword>
<keyword evidence="3" id="KW-0804">Transcription</keyword>
<dbReference type="InterPro" id="IPR036271">
    <property type="entry name" value="Tet_transcr_reg_TetR-rel_C_sf"/>
</dbReference>
<sequence length="208" mass="22221">MTTLPRGRPRDPALDRAIAAATVGLLMEIGYRAMSLELVARRAGVARASIYRRWRTKAHLVYETVFTELGPRSVPDHGDLETDLIALIDALRTELSAPAAAAAINGVLADFAADEAFRAHVRDRFLAPTAAALRQVLHRAARRGEVAADAPADLLVQAIGGTVFFRAVVLGVPLDETETGNLVRIVLDGVRSRGRPAQAGAARLTASE</sequence>
<dbReference type="Pfam" id="PF16859">
    <property type="entry name" value="TetR_C_11"/>
    <property type="match status" value="1"/>
</dbReference>
<accession>A0A8J3SA90</accession>
<dbReference type="InterPro" id="IPR001647">
    <property type="entry name" value="HTH_TetR"/>
</dbReference>
<evidence type="ECO:0000313" key="6">
    <source>
        <dbReference type="EMBL" id="GIH88947.1"/>
    </source>
</evidence>
<name>A0A8J3SA90_PLARO</name>